<dbReference type="Proteomes" id="UP000002036">
    <property type="component" value="Chromosome D"/>
</dbReference>
<dbReference type="GeneID" id="8294956"/>
<dbReference type="eggNOG" id="ENOG502RTN8">
    <property type="taxonomic scope" value="Eukaryota"/>
</dbReference>
<keyword evidence="1" id="KW-0732">Signal</keyword>
<feature type="domain" description="Putative peptidase" evidence="2">
    <location>
        <begin position="13"/>
        <end position="252"/>
    </location>
</feature>
<dbReference type="CDD" id="cd11307">
    <property type="entry name" value="M35_Asp_f2_like"/>
    <property type="match status" value="1"/>
</dbReference>
<dbReference type="RefSeq" id="XP_002552739.1">
    <property type="nucleotide sequence ID" value="XM_002552693.1"/>
</dbReference>
<evidence type="ECO:0000259" key="2">
    <source>
        <dbReference type="Pfam" id="PF13933"/>
    </source>
</evidence>
<dbReference type="OrthoDB" id="4689212at2759"/>
<dbReference type="Gene3D" id="3.40.390.10">
    <property type="entry name" value="Collagenase (Catalytic Domain)"/>
    <property type="match status" value="1"/>
</dbReference>
<dbReference type="GO" id="GO:0005576">
    <property type="term" value="C:extracellular region"/>
    <property type="evidence" value="ECO:0007669"/>
    <property type="project" value="TreeGrafter"/>
</dbReference>
<dbReference type="GO" id="GO:0009277">
    <property type="term" value="C:fungal-type cell wall"/>
    <property type="evidence" value="ECO:0007669"/>
    <property type="project" value="TreeGrafter"/>
</dbReference>
<reference evidence="3 4" key="1">
    <citation type="journal article" date="2009" name="Genome Res.">
        <title>Comparative genomics of protoploid Saccharomycetaceae.</title>
        <authorList>
            <consortium name="The Genolevures Consortium"/>
            <person name="Souciet J.-L."/>
            <person name="Dujon B."/>
            <person name="Gaillardin C."/>
            <person name="Johnston M."/>
            <person name="Baret P.V."/>
            <person name="Cliften P."/>
            <person name="Sherman D.J."/>
            <person name="Weissenbach J."/>
            <person name="Westhof E."/>
            <person name="Wincker P."/>
            <person name="Jubin C."/>
            <person name="Poulain J."/>
            <person name="Barbe V."/>
            <person name="Segurens B."/>
            <person name="Artiguenave F."/>
            <person name="Anthouard V."/>
            <person name="Vacherie B."/>
            <person name="Val M.-E."/>
            <person name="Fulton R.S."/>
            <person name="Minx P."/>
            <person name="Wilson R."/>
            <person name="Durrens P."/>
            <person name="Jean G."/>
            <person name="Marck C."/>
            <person name="Martin T."/>
            <person name="Nikolski M."/>
            <person name="Rolland T."/>
            <person name="Seret M.-L."/>
            <person name="Casaregola S."/>
            <person name="Despons L."/>
            <person name="Fairhead C."/>
            <person name="Fischer G."/>
            <person name="Lafontaine I."/>
            <person name="Leh V."/>
            <person name="Lemaire M."/>
            <person name="de Montigny J."/>
            <person name="Neuveglise C."/>
            <person name="Thierry A."/>
            <person name="Blanc-Lenfle I."/>
            <person name="Bleykasten C."/>
            <person name="Diffels J."/>
            <person name="Fritsch E."/>
            <person name="Frangeul L."/>
            <person name="Goeffon A."/>
            <person name="Jauniaux N."/>
            <person name="Kachouri-Lafond R."/>
            <person name="Payen C."/>
            <person name="Potier S."/>
            <person name="Pribylova L."/>
            <person name="Ozanne C."/>
            <person name="Richard G.-F."/>
            <person name="Sacerdot C."/>
            <person name="Straub M.-L."/>
            <person name="Talla E."/>
        </authorList>
    </citation>
    <scope>NUCLEOTIDE SEQUENCE [LARGE SCALE GENOMIC DNA]</scope>
    <source>
        <strain evidence="4">ATCC 56472 / CBS 6340 / NRRL Y-8284</strain>
    </source>
</reference>
<evidence type="ECO:0000313" key="4">
    <source>
        <dbReference type="Proteomes" id="UP000002036"/>
    </source>
</evidence>
<sequence length="252" mass="28216">MFENFKVMKITNLLSCTSLLAAISLSAPVEYSSNATISSYVEYNSDIPGWARPTFPELYQTCNSTKRRILQSFIEDSLEVSAYAKDRLLNYGAEDVFFQRWFGNGSIITVLGTLDHLVEASKAGFVFRCDDIDGLCLKNPTTYPGYHRQTADKETVICDLFFQSKKPLVNICYEGAIKDVGPKHYAGVDILHRYLHISSMNMNGFIGEFVEEFDDLAEFASGNSTFAVRNVDSYLYYMADVYSSSVVPGGCL</sequence>
<protein>
    <submittedName>
        <fullName evidence="3">KLTH0D00308p</fullName>
    </submittedName>
</protein>
<proteinExistence type="predicted"/>
<evidence type="ECO:0000256" key="1">
    <source>
        <dbReference type="SAM" id="SignalP"/>
    </source>
</evidence>
<gene>
    <name evidence="3" type="ordered locus">KLTH0D00308g</name>
</gene>
<dbReference type="OMA" id="CNATQRR"/>
<keyword evidence="4" id="KW-1185">Reference proteome</keyword>
<feature type="signal peptide" evidence="1">
    <location>
        <begin position="1"/>
        <end position="22"/>
    </location>
</feature>
<dbReference type="Pfam" id="PF13933">
    <property type="entry name" value="HRXXH"/>
    <property type="match status" value="1"/>
</dbReference>
<dbReference type="InterPro" id="IPR039124">
    <property type="entry name" value="PRA1-like"/>
</dbReference>
<dbReference type="GO" id="GO:0008237">
    <property type="term" value="F:metallopeptidase activity"/>
    <property type="evidence" value="ECO:0007669"/>
    <property type="project" value="InterPro"/>
</dbReference>
<dbReference type="KEGG" id="lth:KLTH0D00308g"/>
<feature type="chain" id="PRO_5002950364" evidence="1">
    <location>
        <begin position="23"/>
        <end position="252"/>
    </location>
</feature>
<dbReference type="HOGENOM" id="CLU_048223_1_0_1"/>
<dbReference type="PANTHER" id="PTHR39399:SF1">
    <property type="entry name" value="PROTEIN ZPS1"/>
    <property type="match status" value="1"/>
</dbReference>
<dbReference type="PANTHER" id="PTHR39399">
    <property type="entry name" value="PROTEIN ZPS1"/>
    <property type="match status" value="1"/>
</dbReference>
<dbReference type="AlphaFoldDB" id="C5DFV9"/>
<organism evidence="3 4">
    <name type="scientific">Lachancea thermotolerans (strain ATCC 56472 / CBS 6340 / NRRL Y-8284)</name>
    <name type="common">Yeast</name>
    <name type="synonym">Kluyveromyces thermotolerans</name>
    <dbReference type="NCBI Taxonomy" id="559295"/>
    <lineage>
        <taxon>Eukaryota</taxon>
        <taxon>Fungi</taxon>
        <taxon>Dikarya</taxon>
        <taxon>Ascomycota</taxon>
        <taxon>Saccharomycotina</taxon>
        <taxon>Saccharomycetes</taxon>
        <taxon>Saccharomycetales</taxon>
        <taxon>Saccharomycetaceae</taxon>
        <taxon>Lachancea</taxon>
    </lineage>
</organism>
<dbReference type="GO" id="GO:0009986">
    <property type="term" value="C:cell surface"/>
    <property type="evidence" value="ECO:0007669"/>
    <property type="project" value="TreeGrafter"/>
</dbReference>
<dbReference type="GO" id="GO:0005178">
    <property type="term" value="F:integrin binding"/>
    <property type="evidence" value="ECO:0007669"/>
    <property type="project" value="TreeGrafter"/>
</dbReference>
<dbReference type="SUPFAM" id="SSF55486">
    <property type="entry name" value="Metalloproteases ('zincins'), catalytic domain"/>
    <property type="match status" value="1"/>
</dbReference>
<dbReference type="GO" id="GO:0008270">
    <property type="term" value="F:zinc ion binding"/>
    <property type="evidence" value="ECO:0007669"/>
    <property type="project" value="TreeGrafter"/>
</dbReference>
<dbReference type="EMBL" id="CU928168">
    <property type="protein sequence ID" value="CAR22301.1"/>
    <property type="molecule type" value="Genomic_DNA"/>
</dbReference>
<dbReference type="FunCoup" id="C5DFV9">
    <property type="interactions" value="43"/>
</dbReference>
<dbReference type="InterPro" id="IPR024079">
    <property type="entry name" value="MetalloPept_cat_dom_sf"/>
</dbReference>
<name>C5DFV9_LACTC</name>
<accession>C5DFV9</accession>
<dbReference type="InParanoid" id="C5DFV9"/>
<evidence type="ECO:0000313" key="3">
    <source>
        <dbReference type="EMBL" id="CAR22301.1"/>
    </source>
</evidence>
<dbReference type="InterPro" id="IPR029482">
    <property type="entry name" value="HRXXH"/>
</dbReference>